<dbReference type="InterPro" id="IPR029058">
    <property type="entry name" value="AB_hydrolase_fold"/>
</dbReference>
<organism evidence="2 3">
    <name type="scientific">Papaver nudicaule</name>
    <name type="common">Iceland poppy</name>
    <dbReference type="NCBI Taxonomy" id="74823"/>
    <lineage>
        <taxon>Eukaryota</taxon>
        <taxon>Viridiplantae</taxon>
        <taxon>Streptophyta</taxon>
        <taxon>Embryophyta</taxon>
        <taxon>Tracheophyta</taxon>
        <taxon>Spermatophyta</taxon>
        <taxon>Magnoliopsida</taxon>
        <taxon>Ranunculales</taxon>
        <taxon>Papaveraceae</taxon>
        <taxon>Papaveroideae</taxon>
        <taxon>Papaver</taxon>
    </lineage>
</organism>
<accession>A0AA42ARP1</accession>
<dbReference type="Pfam" id="PF01764">
    <property type="entry name" value="Lipase_3"/>
    <property type="match status" value="1"/>
</dbReference>
<keyword evidence="3" id="KW-1185">Reference proteome</keyword>
<dbReference type="GO" id="GO:0006629">
    <property type="term" value="P:lipid metabolic process"/>
    <property type="evidence" value="ECO:0007669"/>
    <property type="project" value="InterPro"/>
</dbReference>
<reference evidence="2" key="1">
    <citation type="submission" date="2022-03" db="EMBL/GenBank/DDBJ databases">
        <title>A functionally conserved STORR gene fusion in Papaver species that diverged 16.8 million years ago.</title>
        <authorList>
            <person name="Catania T."/>
        </authorList>
    </citation>
    <scope>NUCLEOTIDE SEQUENCE</scope>
    <source>
        <strain evidence="2">S-191538</strain>
    </source>
</reference>
<dbReference type="Gene3D" id="3.40.50.1820">
    <property type="entry name" value="alpha/beta hydrolase"/>
    <property type="match status" value="1"/>
</dbReference>
<dbReference type="GO" id="GO:0004806">
    <property type="term" value="F:triacylglycerol lipase activity"/>
    <property type="evidence" value="ECO:0007669"/>
    <property type="project" value="InterPro"/>
</dbReference>
<dbReference type="InterPro" id="IPR002921">
    <property type="entry name" value="Fungal_lipase-type"/>
</dbReference>
<comment type="caution">
    <text evidence="2">The sequence shown here is derived from an EMBL/GenBank/DDBJ whole genome shotgun (WGS) entry which is preliminary data.</text>
</comment>
<evidence type="ECO:0000313" key="2">
    <source>
        <dbReference type="EMBL" id="MCL7039674.1"/>
    </source>
</evidence>
<name>A0AA42ARP1_PAPNU</name>
<dbReference type="EMBL" id="JAJJMA010203734">
    <property type="protein sequence ID" value="MCL7039674.1"/>
    <property type="molecule type" value="Genomic_DNA"/>
</dbReference>
<gene>
    <name evidence="2" type="ORF">MKW94_013242</name>
</gene>
<protein>
    <recommendedName>
        <fullName evidence="1">Fungal lipase-type domain-containing protein</fullName>
    </recommendedName>
</protein>
<sequence length="501" mass="57814">MCYNDGSSHRGGGGEEFSEEYLVLKPLEGSLWDLLHLLFSRNVENNNFVECSEGTKVHGVKNRWILIVSVIAQRILLHLVKPMFWMGLIIETYLNLLLNYDNFCQFFHNLIQGKLVIPDNSSANYMSILGNLDTRLELDKNIKSGDSRYYGALSAMAAKLSYENEALIKATVTDKWKMKFLHFYDFWNDYQEEASMQAFMFQDKMDDPELIVVAFRGTEPFDADAWITDIDISWYDLSGIGKIHGGFMKALGLQKGLGWPHEIYQSEDDHRLFAYYTLREKLTDILSKNEKAKVIVTGHSLGGALAILFPTILAFHQADYLLKRFEGVYTFGQPRVGDKKIGEFVNDRFRIYGVKYLRYVYCNDLVPRIPYDDKSLLFKHFGTCLYFNSLYQGKVVVEEPNKNYFNPAKALHKILNACFELIRSFFIGYIAGPEYTEGWFLRLFRVVGLIIPGISAHCLQEYVNVTRLAFSNIPLDQIEDQPTFIKEKIEDLSDEQGYVFE</sequence>
<dbReference type="SUPFAM" id="SSF53474">
    <property type="entry name" value="alpha/beta-Hydrolases"/>
    <property type="match status" value="1"/>
</dbReference>
<dbReference type="CDD" id="cd00519">
    <property type="entry name" value="Lipase_3"/>
    <property type="match status" value="1"/>
</dbReference>
<dbReference type="PANTHER" id="PTHR46086:SF4">
    <property type="entry name" value="ALPHA_BETA-HYDROLASES SUPERFAMILY PROTEIN"/>
    <property type="match status" value="1"/>
</dbReference>
<dbReference type="AlphaFoldDB" id="A0AA42ARP1"/>
<evidence type="ECO:0000259" key="1">
    <source>
        <dbReference type="Pfam" id="PF01764"/>
    </source>
</evidence>
<evidence type="ECO:0000313" key="3">
    <source>
        <dbReference type="Proteomes" id="UP001177140"/>
    </source>
</evidence>
<proteinExistence type="predicted"/>
<feature type="domain" description="Fungal lipase-type" evidence="1">
    <location>
        <begin position="212"/>
        <end position="372"/>
    </location>
</feature>
<dbReference type="Proteomes" id="UP001177140">
    <property type="component" value="Unassembled WGS sequence"/>
</dbReference>
<dbReference type="PANTHER" id="PTHR46086">
    <property type="entry name" value="ALPHA/BETA-HYDROLASES SUPERFAMILY PROTEIN"/>
    <property type="match status" value="1"/>
</dbReference>
<dbReference type="InterPro" id="IPR044819">
    <property type="entry name" value="OBL-like"/>
</dbReference>